<gene>
    <name evidence="2" type="ORF">PECAL_6P07120</name>
</gene>
<evidence type="ECO:0000313" key="3">
    <source>
        <dbReference type="Proteomes" id="UP000789595"/>
    </source>
</evidence>
<comment type="caution">
    <text evidence="2">The sequence shown here is derived from an EMBL/GenBank/DDBJ whole genome shotgun (WGS) entry which is preliminary data.</text>
</comment>
<keyword evidence="1" id="KW-0732">Signal</keyword>
<evidence type="ECO:0000256" key="1">
    <source>
        <dbReference type="SAM" id="SignalP"/>
    </source>
</evidence>
<proteinExistence type="predicted"/>
<feature type="chain" id="PRO_5035192896" evidence="1">
    <location>
        <begin position="28"/>
        <end position="331"/>
    </location>
</feature>
<evidence type="ECO:0000313" key="2">
    <source>
        <dbReference type="EMBL" id="CAH0379111.1"/>
    </source>
</evidence>
<dbReference type="Proteomes" id="UP000789595">
    <property type="component" value="Unassembled WGS sequence"/>
</dbReference>
<feature type="signal peptide" evidence="1">
    <location>
        <begin position="1"/>
        <end position="27"/>
    </location>
</feature>
<keyword evidence="3" id="KW-1185">Reference proteome</keyword>
<dbReference type="AlphaFoldDB" id="A0A8J2T256"/>
<name>A0A8J2T256_9STRA</name>
<reference evidence="2" key="1">
    <citation type="submission" date="2021-11" db="EMBL/GenBank/DDBJ databases">
        <authorList>
            <consortium name="Genoscope - CEA"/>
            <person name="William W."/>
        </authorList>
    </citation>
    <scope>NUCLEOTIDE SEQUENCE</scope>
</reference>
<dbReference type="EMBL" id="CAKKNE010000006">
    <property type="protein sequence ID" value="CAH0379111.1"/>
    <property type="molecule type" value="Genomic_DNA"/>
</dbReference>
<organism evidence="2 3">
    <name type="scientific">Pelagomonas calceolata</name>
    <dbReference type="NCBI Taxonomy" id="35677"/>
    <lineage>
        <taxon>Eukaryota</taxon>
        <taxon>Sar</taxon>
        <taxon>Stramenopiles</taxon>
        <taxon>Ochrophyta</taxon>
        <taxon>Pelagophyceae</taxon>
        <taxon>Pelagomonadales</taxon>
        <taxon>Pelagomonadaceae</taxon>
        <taxon>Pelagomonas</taxon>
    </lineage>
</organism>
<sequence>MAQQPSAASWVKLPAAVVLVACEFLDAASLGRLEICGKSSLGDKTRAWSEKAAGVARGTLAQLSNKRLLAAQARVQELIPSSAGGVVGFAHNVRRWSEEVPFDEFAFTVVLSSESDGFQTTVFPFMRLVADRNEMGAYNNVASFVLFPSGQGADNMSPLMRRASLACAEGTQLDTFKDAHMPRAYMICTRKADGAAVKVAFWDTDDVDEDDWAAMAYDQNSSECTVRFDYGELMIGHGSSQDYQYHMTLNIMFDRPTGQVLAFCSGIYHSTPDLSGSNMSNEMFLALLHARLDESMRARPLPVSEVGRRILNHEHPTSQTAADVANSYGVM</sequence>
<accession>A0A8J2T256</accession>
<protein>
    <submittedName>
        <fullName evidence="2">Uncharacterized protein</fullName>
    </submittedName>
</protein>